<dbReference type="Pfam" id="PF17136">
    <property type="entry name" value="ribosomal_L24"/>
    <property type="match status" value="1"/>
</dbReference>
<evidence type="ECO:0000313" key="9">
    <source>
        <dbReference type="Proteomes" id="UP000264062"/>
    </source>
</evidence>
<comment type="similarity">
    <text evidence="1 5 6">Belongs to the universal ribosomal protein uL24 family.</text>
</comment>
<keyword evidence="3 5" id="KW-0687">Ribonucleoprotein</keyword>
<name>A0A350H7Q5_UNCW3</name>
<evidence type="ECO:0000256" key="6">
    <source>
        <dbReference type="RuleBase" id="RU003477"/>
    </source>
</evidence>
<reference evidence="8 9" key="1">
    <citation type="journal article" date="2018" name="Nat. Biotechnol.">
        <title>A standardized bacterial taxonomy based on genome phylogeny substantially revises the tree of life.</title>
        <authorList>
            <person name="Parks D.H."/>
            <person name="Chuvochina M."/>
            <person name="Waite D.W."/>
            <person name="Rinke C."/>
            <person name="Skarshewski A."/>
            <person name="Chaumeil P.A."/>
            <person name="Hugenholtz P."/>
        </authorList>
    </citation>
    <scope>NUCLEOTIDE SEQUENCE [LARGE SCALE GENOMIC DNA]</scope>
    <source>
        <strain evidence="8">UBA9956</strain>
    </source>
</reference>
<dbReference type="InterPro" id="IPR014722">
    <property type="entry name" value="Rib_uL2_dom2"/>
</dbReference>
<dbReference type="SMART" id="SM00739">
    <property type="entry name" value="KOW"/>
    <property type="match status" value="1"/>
</dbReference>
<comment type="function">
    <text evidence="5">One of two assembly initiator proteins, it binds directly to the 5'-end of the 23S rRNA, where it nucleates assembly of the 50S subunit.</text>
</comment>
<keyword evidence="5" id="KW-0699">rRNA-binding</keyword>
<proteinExistence type="inferred from homology"/>
<accession>A0A350H7Q5</accession>
<dbReference type="SUPFAM" id="SSF50104">
    <property type="entry name" value="Translation proteins SH3-like domain"/>
    <property type="match status" value="1"/>
</dbReference>
<dbReference type="InterPro" id="IPR003256">
    <property type="entry name" value="Ribosomal_uL24"/>
</dbReference>
<dbReference type="InterPro" id="IPR008991">
    <property type="entry name" value="Translation_prot_SH3-like_sf"/>
</dbReference>
<evidence type="ECO:0000256" key="1">
    <source>
        <dbReference type="ARBA" id="ARBA00010618"/>
    </source>
</evidence>
<evidence type="ECO:0000259" key="7">
    <source>
        <dbReference type="SMART" id="SM00739"/>
    </source>
</evidence>
<dbReference type="GO" id="GO:0005840">
    <property type="term" value="C:ribosome"/>
    <property type="evidence" value="ECO:0007669"/>
    <property type="project" value="UniProtKB-KW"/>
</dbReference>
<evidence type="ECO:0000256" key="3">
    <source>
        <dbReference type="ARBA" id="ARBA00023274"/>
    </source>
</evidence>
<dbReference type="GO" id="GO:1990904">
    <property type="term" value="C:ribonucleoprotein complex"/>
    <property type="evidence" value="ECO:0007669"/>
    <property type="project" value="UniProtKB-KW"/>
</dbReference>
<dbReference type="HAMAP" id="MF_01326_B">
    <property type="entry name" value="Ribosomal_uL24_B"/>
    <property type="match status" value="1"/>
</dbReference>
<dbReference type="PROSITE" id="PS01108">
    <property type="entry name" value="RIBOSOMAL_L24"/>
    <property type="match status" value="1"/>
</dbReference>
<sequence>MEKLNIRKDDTVQVISGAEAGKKGKVLRIVKEKNRAIVEGVKLVKKHKKAAKQGEQSGIVTIESPIAISNLMLVCPKCNQPTRVGHSRSEKKSVRVCKKCGEMIVR</sequence>
<comment type="function">
    <text evidence="5">One of the proteins that surrounds the polypeptide exit tunnel on the outside of the subunit.</text>
</comment>
<dbReference type="GO" id="GO:0003735">
    <property type="term" value="F:structural constituent of ribosome"/>
    <property type="evidence" value="ECO:0007669"/>
    <property type="project" value="InterPro"/>
</dbReference>
<evidence type="ECO:0000256" key="4">
    <source>
        <dbReference type="ARBA" id="ARBA00035206"/>
    </source>
</evidence>
<organism evidence="8 9">
    <name type="scientific">candidate division WOR-3 bacterium</name>
    <dbReference type="NCBI Taxonomy" id="2052148"/>
    <lineage>
        <taxon>Bacteria</taxon>
        <taxon>Bacteria division WOR-3</taxon>
    </lineage>
</organism>
<protein>
    <recommendedName>
        <fullName evidence="4 5">Large ribosomal subunit protein uL24</fullName>
    </recommendedName>
</protein>
<evidence type="ECO:0000256" key="2">
    <source>
        <dbReference type="ARBA" id="ARBA00022980"/>
    </source>
</evidence>
<dbReference type="Proteomes" id="UP000264062">
    <property type="component" value="Unassembled WGS sequence"/>
</dbReference>
<keyword evidence="5" id="KW-0694">RNA-binding</keyword>
<dbReference type="EMBL" id="DMZY01000002">
    <property type="protein sequence ID" value="HAV91571.1"/>
    <property type="molecule type" value="Genomic_DNA"/>
</dbReference>
<dbReference type="PANTHER" id="PTHR12903">
    <property type="entry name" value="MITOCHONDRIAL RIBOSOMAL PROTEIN L24"/>
    <property type="match status" value="1"/>
</dbReference>
<evidence type="ECO:0000256" key="5">
    <source>
        <dbReference type="HAMAP-Rule" id="MF_01326"/>
    </source>
</evidence>
<dbReference type="GO" id="GO:0019843">
    <property type="term" value="F:rRNA binding"/>
    <property type="evidence" value="ECO:0007669"/>
    <property type="project" value="UniProtKB-UniRule"/>
</dbReference>
<comment type="caution">
    <text evidence="8">The sequence shown here is derived from an EMBL/GenBank/DDBJ whole genome shotgun (WGS) entry which is preliminary data.</text>
</comment>
<dbReference type="InterPro" id="IPR041988">
    <property type="entry name" value="Ribosomal_uL24_KOW"/>
</dbReference>
<keyword evidence="2 5" id="KW-0689">Ribosomal protein</keyword>
<dbReference type="Gene3D" id="2.30.30.30">
    <property type="match status" value="1"/>
</dbReference>
<feature type="domain" description="KOW" evidence="7">
    <location>
        <begin position="5"/>
        <end position="32"/>
    </location>
</feature>
<dbReference type="AlphaFoldDB" id="A0A350H7Q5"/>
<dbReference type="NCBIfam" id="TIGR01079">
    <property type="entry name" value="rplX_bact"/>
    <property type="match status" value="1"/>
</dbReference>
<gene>
    <name evidence="5" type="primary">rplX</name>
    <name evidence="8" type="ORF">DCW38_00055</name>
</gene>
<dbReference type="InterPro" id="IPR005824">
    <property type="entry name" value="KOW"/>
</dbReference>
<dbReference type="CDD" id="cd06089">
    <property type="entry name" value="KOW_RPL26"/>
    <property type="match status" value="1"/>
</dbReference>
<dbReference type="GO" id="GO:0006412">
    <property type="term" value="P:translation"/>
    <property type="evidence" value="ECO:0007669"/>
    <property type="project" value="UniProtKB-UniRule"/>
</dbReference>
<evidence type="ECO:0000313" key="8">
    <source>
        <dbReference type="EMBL" id="HAV91571.1"/>
    </source>
</evidence>
<dbReference type="InterPro" id="IPR005825">
    <property type="entry name" value="Ribosomal_uL24_CS"/>
</dbReference>
<dbReference type="Pfam" id="PF00467">
    <property type="entry name" value="KOW"/>
    <property type="match status" value="1"/>
</dbReference>
<dbReference type="InterPro" id="IPR057264">
    <property type="entry name" value="Ribosomal_uL24_C"/>
</dbReference>
<comment type="subunit">
    <text evidence="5">Part of the 50S ribosomal subunit.</text>
</comment>